<reference evidence="3 4" key="1">
    <citation type="journal article" date="2006" name="Nat. Biotechnol.">
        <title>Genome sequence of the ubiquitous hydrocarbon-degrading marine bacterium Alcanivorax borkumensis.</title>
        <authorList>
            <person name="Schneiker S."/>
            <person name="Martins dos Santos V.A.P."/>
            <person name="Bartels D."/>
            <person name="Bekel T."/>
            <person name="Brecht M."/>
            <person name="Buhrmester J."/>
            <person name="Chernikova T.N."/>
            <person name="Denaro R."/>
            <person name="Ferrer M."/>
            <person name="Gertler C."/>
            <person name="Goesmann A."/>
            <person name="Golyshina O.V."/>
            <person name="Kaminski F."/>
            <person name="Khachane A.N."/>
            <person name="Lang S."/>
            <person name="Linke B."/>
            <person name="McHardy A.C."/>
            <person name="Meyer F."/>
            <person name="Nechitaylo T."/>
            <person name="Puehler A."/>
            <person name="Regenhardt D."/>
            <person name="Rupp O."/>
            <person name="Sabirova J.S."/>
            <person name="Selbitschka W."/>
            <person name="Yakimov M.M."/>
            <person name="Timmis K.N."/>
            <person name="Vorhoelter F.-J."/>
            <person name="Weidner S."/>
            <person name="Kaiser O."/>
            <person name="Golyshin P.N."/>
        </authorList>
    </citation>
    <scope>NUCLEOTIDE SEQUENCE [LARGE SCALE GENOMIC DNA]</scope>
    <source>
        <strain evidence="4">ATCC 700651 / DSM 11573 / NCIMB 13689 / SK2</strain>
    </source>
</reference>
<organism evidence="3 4">
    <name type="scientific">Alcanivorax borkumensis (strain ATCC 700651 / DSM 11573 / NCIMB 13689 / SK2)</name>
    <dbReference type="NCBI Taxonomy" id="393595"/>
    <lineage>
        <taxon>Bacteria</taxon>
        <taxon>Pseudomonadati</taxon>
        <taxon>Pseudomonadota</taxon>
        <taxon>Gammaproteobacteria</taxon>
        <taxon>Oceanospirillales</taxon>
        <taxon>Alcanivoracaceae</taxon>
        <taxon>Alcanivorax</taxon>
    </lineage>
</organism>
<dbReference type="AlphaFoldDB" id="Q0VN61"/>
<dbReference type="PROSITE" id="PS50119">
    <property type="entry name" value="ZF_BBOX"/>
    <property type="match status" value="1"/>
</dbReference>
<feature type="transmembrane region" description="Helical" evidence="1">
    <location>
        <begin position="92"/>
        <end position="116"/>
    </location>
</feature>
<evidence type="ECO:0000313" key="3">
    <source>
        <dbReference type="EMBL" id="CAL17387.1"/>
    </source>
</evidence>
<feature type="transmembrane region" description="Helical" evidence="1">
    <location>
        <begin position="66"/>
        <end position="86"/>
    </location>
</feature>
<dbReference type="eggNOG" id="COG1040">
    <property type="taxonomic scope" value="Bacteria"/>
</dbReference>
<keyword evidence="4" id="KW-1185">Reference proteome</keyword>
<accession>Q0VN61</accession>
<feature type="domain" description="B box-type" evidence="2">
    <location>
        <begin position="5"/>
        <end position="51"/>
    </location>
</feature>
<evidence type="ECO:0000256" key="1">
    <source>
        <dbReference type="SAM" id="Phobius"/>
    </source>
</evidence>
<dbReference type="RefSeq" id="WP_011589218.1">
    <property type="nucleotide sequence ID" value="NC_008260.1"/>
</dbReference>
<sequence length="458" mass="50025">MKHPCKYHPGTEALWYCAHDGLYLCQQCVDGDEDHRMEARCLLCNHDLLPAVQSQVGPLWQRLGRYLRLPFSLPLLPLLAIWPVLATLLPPLWAMVPVALVAGLPTFVFSAALMTLRAGPRKSRKAAFPGWDCLAESASWKSALWQALPASLVIGLAALLMVAVSVPVGLLVAVIGMLLVPALWLAVLVQGAEPGAYAAVGNYIVSAPRDYAVAAGFASLGCVSVVALVGVAVDVLPLPLVQGVAGLLAAWWWLVLAEMCGDIAARHGRLWGLNQGGRRVTLPLAERRQRAQLCAGRFDKVLLTTSKIIKTKKATVVDWQHHDRLLAVLGKEDERIALAESYLNCLVGAQAWSVALELVARQRHRDSQWLPTAPALRLALAEGVYPRDPKLAVALLKELHQKYPEFADLGEAYLLLAKVLAEAFGLSGKAEQYLRYVESHCRDVRLRQKVADCRLAWG</sequence>
<feature type="transmembrane region" description="Helical" evidence="1">
    <location>
        <begin position="239"/>
        <end position="257"/>
    </location>
</feature>
<protein>
    <recommendedName>
        <fullName evidence="2">B box-type domain-containing protein</fullName>
    </recommendedName>
</protein>
<proteinExistence type="predicted"/>
<dbReference type="GO" id="GO:0008270">
    <property type="term" value="F:zinc ion binding"/>
    <property type="evidence" value="ECO:0007669"/>
    <property type="project" value="InterPro"/>
</dbReference>
<feature type="transmembrane region" description="Helical" evidence="1">
    <location>
        <begin position="144"/>
        <end position="164"/>
    </location>
</feature>
<gene>
    <name evidence="3" type="ordered locus">ABO_1939</name>
</gene>
<feature type="transmembrane region" description="Helical" evidence="1">
    <location>
        <begin position="170"/>
        <end position="190"/>
    </location>
</feature>
<dbReference type="InterPro" id="IPR000315">
    <property type="entry name" value="Znf_B-box"/>
</dbReference>
<feature type="transmembrane region" description="Helical" evidence="1">
    <location>
        <begin position="211"/>
        <end position="233"/>
    </location>
</feature>
<keyword evidence="1" id="KW-0472">Membrane</keyword>
<dbReference type="KEGG" id="abo:ABO_1939"/>
<evidence type="ECO:0000259" key="2">
    <source>
        <dbReference type="PROSITE" id="PS50119"/>
    </source>
</evidence>
<evidence type="ECO:0000313" key="4">
    <source>
        <dbReference type="Proteomes" id="UP000008871"/>
    </source>
</evidence>
<dbReference type="HOGENOM" id="CLU_649941_0_0_6"/>
<dbReference type="EMBL" id="AM286690">
    <property type="protein sequence ID" value="CAL17387.1"/>
    <property type="molecule type" value="Genomic_DNA"/>
</dbReference>
<keyword evidence="1" id="KW-1133">Transmembrane helix</keyword>
<name>Q0VN61_ALCBS</name>
<keyword evidence="1" id="KW-0812">Transmembrane</keyword>
<dbReference type="STRING" id="393595.ABO_1939"/>
<dbReference type="Proteomes" id="UP000008871">
    <property type="component" value="Chromosome"/>
</dbReference>